<accession>A0A0G1M538</accession>
<dbReference type="EMBL" id="LCKS01000001">
    <property type="protein sequence ID" value="KKU03381.1"/>
    <property type="molecule type" value="Genomic_DNA"/>
</dbReference>
<gene>
    <name evidence="2" type="ORF">UX05_C0001G0010</name>
</gene>
<dbReference type="GO" id="GO:0004519">
    <property type="term" value="F:endonuclease activity"/>
    <property type="evidence" value="ECO:0007669"/>
    <property type="project" value="InterPro"/>
</dbReference>
<dbReference type="PROSITE" id="PS50819">
    <property type="entry name" value="INTEIN_ENDONUCLEASE"/>
    <property type="match status" value="1"/>
</dbReference>
<sequence>MLKPSPFKIRPNLLPKTDPRYIKWRESLKKRPPSWITGKTKGTDARVLKISKTFKKKGIDNFAEWRNYARKIGMIPANYPSFKRDENLACLIGLVLGDGHIDKFPRTEKLTIALGTDKPDLIDFGIELVKKVFAKNPSVNKPSYSKVARISIYQKMISRRLGVPSGNRRWSKKGIPPWAKRKKALLLACLRGLYEAEGSLCIHLPTSTYNFAFHNSNPKLLEDVKDSLLQLGLHPEIRLVAIRLRKQKEVEYFRKLIQFRDYTAGWSNGSLVAL</sequence>
<organism evidence="2 3">
    <name type="scientific">Candidatus Amesbacteria bacterium GW2011_GWC2_45_19</name>
    <dbReference type="NCBI Taxonomy" id="1618366"/>
    <lineage>
        <taxon>Bacteria</taxon>
        <taxon>Candidatus Amesiibacteriota</taxon>
    </lineage>
</organism>
<dbReference type="AlphaFoldDB" id="A0A0G1M538"/>
<dbReference type="PRINTS" id="PR00379">
    <property type="entry name" value="INTEIN"/>
</dbReference>
<feature type="domain" description="DOD-type homing endonuclease" evidence="1">
    <location>
        <begin position="91"/>
        <end position="233"/>
    </location>
</feature>
<dbReference type="Pfam" id="PF14528">
    <property type="entry name" value="LAGLIDADG_3"/>
    <property type="match status" value="1"/>
</dbReference>
<comment type="caution">
    <text evidence="2">The sequence shown here is derived from an EMBL/GenBank/DDBJ whole genome shotgun (WGS) entry which is preliminary data.</text>
</comment>
<dbReference type="SUPFAM" id="SSF55608">
    <property type="entry name" value="Homing endonucleases"/>
    <property type="match status" value="1"/>
</dbReference>
<name>A0A0G1M538_9BACT</name>
<protein>
    <recommendedName>
        <fullName evidence="1">DOD-type homing endonuclease domain-containing protein</fullName>
    </recommendedName>
</protein>
<evidence type="ECO:0000313" key="3">
    <source>
        <dbReference type="Proteomes" id="UP000034264"/>
    </source>
</evidence>
<dbReference type="InterPro" id="IPR006142">
    <property type="entry name" value="INTEIN"/>
</dbReference>
<dbReference type="Proteomes" id="UP000034264">
    <property type="component" value="Unassembled WGS sequence"/>
</dbReference>
<proteinExistence type="predicted"/>
<reference evidence="2 3" key="1">
    <citation type="journal article" date="2015" name="Nature">
        <title>rRNA introns, odd ribosomes, and small enigmatic genomes across a large radiation of phyla.</title>
        <authorList>
            <person name="Brown C.T."/>
            <person name="Hug L.A."/>
            <person name="Thomas B.C."/>
            <person name="Sharon I."/>
            <person name="Castelle C.J."/>
            <person name="Singh A."/>
            <person name="Wilkins M.J."/>
            <person name="Williams K.H."/>
            <person name="Banfield J.F."/>
        </authorList>
    </citation>
    <scope>NUCLEOTIDE SEQUENCE [LARGE SCALE GENOMIC DNA]</scope>
</reference>
<dbReference type="InterPro" id="IPR004042">
    <property type="entry name" value="Intein_endonuc_central"/>
</dbReference>
<dbReference type="InterPro" id="IPR004860">
    <property type="entry name" value="LAGLIDADG_dom"/>
</dbReference>
<evidence type="ECO:0000313" key="2">
    <source>
        <dbReference type="EMBL" id="KKU03381.1"/>
    </source>
</evidence>
<dbReference type="GO" id="GO:0016539">
    <property type="term" value="P:intein-mediated protein splicing"/>
    <property type="evidence" value="ECO:0007669"/>
    <property type="project" value="InterPro"/>
</dbReference>
<dbReference type="Gene3D" id="3.10.28.10">
    <property type="entry name" value="Homing endonucleases"/>
    <property type="match status" value="1"/>
</dbReference>
<dbReference type="InterPro" id="IPR027434">
    <property type="entry name" value="Homing_endonucl"/>
</dbReference>
<evidence type="ECO:0000259" key="1">
    <source>
        <dbReference type="PROSITE" id="PS50819"/>
    </source>
</evidence>